<dbReference type="Pfam" id="PF01925">
    <property type="entry name" value="TauE"/>
    <property type="match status" value="1"/>
</dbReference>
<proteinExistence type="inferred from homology"/>
<feature type="transmembrane region" description="Helical" evidence="8">
    <location>
        <begin position="99"/>
        <end position="117"/>
    </location>
</feature>
<protein>
    <recommendedName>
        <fullName evidence="8">Probable membrane transporter protein</fullName>
    </recommendedName>
</protein>
<dbReference type="InterPro" id="IPR002781">
    <property type="entry name" value="TM_pro_TauE-like"/>
</dbReference>
<dbReference type="InterPro" id="IPR052017">
    <property type="entry name" value="TSUP"/>
</dbReference>
<feature type="transmembrane region" description="Helical" evidence="8">
    <location>
        <begin position="193"/>
        <end position="223"/>
    </location>
</feature>
<keyword evidence="10" id="KW-1185">Reference proteome</keyword>
<evidence type="ECO:0000256" key="2">
    <source>
        <dbReference type="ARBA" id="ARBA00009142"/>
    </source>
</evidence>
<comment type="similarity">
    <text evidence="2 8">Belongs to the 4-toluene sulfonate uptake permease (TSUP) (TC 2.A.102) family.</text>
</comment>
<keyword evidence="6 8" id="KW-1133">Transmembrane helix</keyword>
<gene>
    <name evidence="9" type="ORF">G6048_35885</name>
</gene>
<sequence length="257" mass="26001">MLLEQQAVLLLVGILAGIACTVVNIASLISYPALLSMGLPPVVANATNTVSLVFTGFGATLGSRPELEGQRSRVIRFGAINAIGGAVGAVTLIVTSPDVFQFMVPILVAGASVLLLLQPRINRMAAGPVSSDCDAGDHFSLLSMSGMFAVSVYTGYFGAAGGILAVALLGVVIDEPLVRINAIKNATNILANSTASVIFIIAGSVHYGAALPLAAGFLLGGGIGPLLARKISRGLLRSLAGISGLLFAAKLGVEGYG</sequence>
<evidence type="ECO:0000256" key="8">
    <source>
        <dbReference type="RuleBase" id="RU363041"/>
    </source>
</evidence>
<dbReference type="PANTHER" id="PTHR30269:SF0">
    <property type="entry name" value="MEMBRANE TRANSPORTER PROTEIN YFCA-RELATED"/>
    <property type="match status" value="1"/>
</dbReference>
<dbReference type="EMBL" id="JAAKZX010000170">
    <property type="protein sequence ID" value="NGO47255.1"/>
    <property type="molecule type" value="Genomic_DNA"/>
</dbReference>
<evidence type="ECO:0000313" key="9">
    <source>
        <dbReference type="EMBL" id="NGO47255.1"/>
    </source>
</evidence>
<feature type="transmembrane region" description="Helical" evidence="8">
    <location>
        <begin position="42"/>
        <end position="62"/>
    </location>
</feature>
<reference evidence="9 10" key="1">
    <citation type="submission" date="2020-02" db="EMBL/GenBank/DDBJ databases">
        <title>Whole-genome analyses of novel actinobacteria.</title>
        <authorList>
            <person name="Sahin N."/>
            <person name="Tokatli A."/>
        </authorList>
    </citation>
    <scope>NUCLEOTIDE SEQUENCE [LARGE SCALE GENOMIC DNA]</scope>
    <source>
        <strain evidence="9 10">YC419</strain>
    </source>
</reference>
<feature type="transmembrane region" description="Helical" evidence="8">
    <location>
        <begin position="7"/>
        <end position="30"/>
    </location>
</feature>
<comment type="caution">
    <text evidence="9">The sequence shown here is derived from an EMBL/GenBank/DDBJ whole genome shotgun (WGS) entry which is preliminary data.</text>
</comment>
<evidence type="ECO:0000256" key="5">
    <source>
        <dbReference type="ARBA" id="ARBA00022692"/>
    </source>
</evidence>
<evidence type="ECO:0000313" key="10">
    <source>
        <dbReference type="Proteomes" id="UP001518140"/>
    </source>
</evidence>
<keyword evidence="7 8" id="KW-0472">Membrane</keyword>
<feature type="transmembrane region" description="Helical" evidence="8">
    <location>
        <begin position="148"/>
        <end position="173"/>
    </location>
</feature>
<dbReference type="RefSeq" id="WP_165343777.1">
    <property type="nucleotide sequence ID" value="NZ_JAAKZX010000170.1"/>
</dbReference>
<name>A0ABX0E2Z5_9ACTN</name>
<evidence type="ECO:0000256" key="3">
    <source>
        <dbReference type="ARBA" id="ARBA00022448"/>
    </source>
</evidence>
<comment type="subcellular location">
    <subcellularLocation>
        <location evidence="1 8">Cell membrane</location>
        <topology evidence="1 8">Multi-pass membrane protein</topology>
    </subcellularLocation>
</comment>
<evidence type="ECO:0000256" key="7">
    <source>
        <dbReference type="ARBA" id="ARBA00023136"/>
    </source>
</evidence>
<evidence type="ECO:0000256" key="6">
    <source>
        <dbReference type="ARBA" id="ARBA00022989"/>
    </source>
</evidence>
<dbReference type="PANTHER" id="PTHR30269">
    <property type="entry name" value="TRANSMEMBRANE PROTEIN YFCA"/>
    <property type="match status" value="1"/>
</dbReference>
<keyword evidence="3" id="KW-0813">Transport</keyword>
<organism evidence="9 10">
    <name type="scientific">Streptomyces ureilyticus</name>
    <dbReference type="NCBI Taxonomy" id="1775131"/>
    <lineage>
        <taxon>Bacteria</taxon>
        <taxon>Bacillati</taxon>
        <taxon>Actinomycetota</taxon>
        <taxon>Actinomycetes</taxon>
        <taxon>Kitasatosporales</taxon>
        <taxon>Streptomycetaceae</taxon>
        <taxon>Streptomyces</taxon>
    </lineage>
</organism>
<feature type="transmembrane region" description="Helical" evidence="8">
    <location>
        <begin position="74"/>
        <end position="93"/>
    </location>
</feature>
<dbReference type="Proteomes" id="UP001518140">
    <property type="component" value="Unassembled WGS sequence"/>
</dbReference>
<evidence type="ECO:0000256" key="4">
    <source>
        <dbReference type="ARBA" id="ARBA00022475"/>
    </source>
</evidence>
<accession>A0ABX0E2Z5</accession>
<keyword evidence="4 8" id="KW-1003">Cell membrane</keyword>
<evidence type="ECO:0000256" key="1">
    <source>
        <dbReference type="ARBA" id="ARBA00004651"/>
    </source>
</evidence>
<feature type="transmembrane region" description="Helical" evidence="8">
    <location>
        <begin position="235"/>
        <end position="253"/>
    </location>
</feature>
<keyword evidence="5 8" id="KW-0812">Transmembrane</keyword>